<feature type="region of interest" description="Disordered" evidence="1">
    <location>
        <begin position="1"/>
        <end position="32"/>
    </location>
</feature>
<accession>A0A3S5CD13</accession>
<dbReference type="EMBL" id="CAAALY010010598">
    <property type="protein sequence ID" value="VEL11014.1"/>
    <property type="molecule type" value="Genomic_DNA"/>
</dbReference>
<sequence length="66" mass="7480">MRSSSDDVYHMMDEGSARFHSKRGSQSRGLHQPELRIKAKRLQCNAIQPLSSEEIDLLISSSCTFI</sequence>
<feature type="compositionally biased region" description="Basic and acidic residues" evidence="1">
    <location>
        <begin position="1"/>
        <end position="17"/>
    </location>
</feature>
<dbReference type="Proteomes" id="UP000784294">
    <property type="component" value="Unassembled WGS sequence"/>
</dbReference>
<organism evidence="2 3">
    <name type="scientific">Protopolystoma xenopodis</name>
    <dbReference type="NCBI Taxonomy" id="117903"/>
    <lineage>
        <taxon>Eukaryota</taxon>
        <taxon>Metazoa</taxon>
        <taxon>Spiralia</taxon>
        <taxon>Lophotrochozoa</taxon>
        <taxon>Platyhelminthes</taxon>
        <taxon>Monogenea</taxon>
        <taxon>Polyopisthocotylea</taxon>
        <taxon>Polystomatidea</taxon>
        <taxon>Polystomatidae</taxon>
        <taxon>Protopolystoma</taxon>
    </lineage>
</organism>
<keyword evidence="3" id="KW-1185">Reference proteome</keyword>
<evidence type="ECO:0000256" key="1">
    <source>
        <dbReference type="SAM" id="MobiDB-lite"/>
    </source>
</evidence>
<gene>
    <name evidence="2" type="ORF">PXEA_LOCUS4454</name>
</gene>
<comment type="caution">
    <text evidence="2">The sequence shown here is derived from an EMBL/GenBank/DDBJ whole genome shotgun (WGS) entry which is preliminary data.</text>
</comment>
<proteinExistence type="predicted"/>
<protein>
    <submittedName>
        <fullName evidence="2">Uncharacterized protein</fullName>
    </submittedName>
</protein>
<reference evidence="2" key="1">
    <citation type="submission" date="2018-11" db="EMBL/GenBank/DDBJ databases">
        <authorList>
            <consortium name="Pathogen Informatics"/>
        </authorList>
    </citation>
    <scope>NUCLEOTIDE SEQUENCE</scope>
</reference>
<evidence type="ECO:0000313" key="2">
    <source>
        <dbReference type="EMBL" id="VEL11014.1"/>
    </source>
</evidence>
<evidence type="ECO:0000313" key="3">
    <source>
        <dbReference type="Proteomes" id="UP000784294"/>
    </source>
</evidence>
<name>A0A3S5CD13_9PLAT</name>
<dbReference type="AlphaFoldDB" id="A0A3S5CD13"/>